<name>A0A6J5PG93_9CAUD</name>
<evidence type="ECO:0000313" key="1">
    <source>
        <dbReference type="EMBL" id="CAB4168168.1"/>
    </source>
</evidence>
<sequence>MISFTKPQNLNGAELLEELAAAGVKVEGKANDNGEGSLFLDIDAANESKVAAIVAAHNGTMKAKELTPEEKLFNATGLTVAEYKTLGL</sequence>
<accession>A0A6J5PG93</accession>
<proteinExistence type="predicted"/>
<reference evidence="1" key="1">
    <citation type="submission" date="2020-04" db="EMBL/GenBank/DDBJ databases">
        <authorList>
            <person name="Chiriac C."/>
            <person name="Salcher M."/>
            <person name="Ghai R."/>
            <person name="Kavagutti S V."/>
        </authorList>
    </citation>
    <scope>NUCLEOTIDE SEQUENCE</scope>
</reference>
<organism evidence="1">
    <name type="scientific">uncultured Caudovirales phage</name>
    <dbReference type="NCBI Taxonomy" id="2100421"/>
    <lineage>
        <taxon>Viruses</taxon>
        <taxon>Duplodnaviria</taxon>
        <taxon>Heunggongvirae</taxon>
        <taxon>Uroviricota</taxon>
        <taxon>Caudoviricetes</taxon>
        <taxon>Peduoviridae</taxon>
        <taxon>Maltschvirus</taxon>
        <taxon>Maltschvirus maltsch</taxon>
    </lineage>
</organism>
<protein>
    <submittedName>
        <fullName evidence="1">Uncharacterized protein</fullName>
    </submittedName>
</protein>
<dbReference type="EMBL" id="LR796818">
    <property type="protein sequence ID" value="CAB4168168.1"/>
    <property type="molecule type" value="Genomic_DNA"/>
</dbReference>
<gene>
    <name evidence="1" type="ORF">UFOVP874_5</name>
</gene>